<gene>
    <name evidence="1" type="ORF">CUD01_03070</name>
</gene>
<comment type="caution">
    <text evidence="1">The sequence shown here is derived from an EMBL/GenBank/DDBJ whole genome shotgun (WGS) entry which is preliminary data.</text>
</comment>
<proteinExistence type="predicted"/>
<organism evidence="1 2">
    <name type="scientific">Cellulomonas uda</name>
    <dbReference type="NCBI Taxonomy" id="1714"/>
    <lineage>
        <taxon>Bacteria</taxon>
        <taxon>Bacillati</taxon>
        <taxon>Actinomycetota</taxon>
        <taxon>Actinomycetes</taxon>
        <taxon>Micrococcales</taxon>
        <taxon>Cellulomonadaceae</taxon>
        <taxon>Cellulomonas</taxon>
    </lineage>
</organism>
<evidence type="ECO:0000313" key="2">
    <source>
        <dbReference type="Proteomes" id="UP000315842"/>
    </source>
</evidence>
<name>A0A4Y3K783_CELUD</name>
<evidence type="ECO:0000313" key="1">
    <source>
        <dbReference type="EMBL" id="GEA79863.1"/>
    </source>
</evidence>
<sequence length="143" mass="15617">MSAQLLDIATAARAGAKTWKRGRTTWDEVCSWAAEPRDGGKDGPGYVLGKLSSPRRTKETIVSRGVLTLDADHLTPATRDALLVRVRALGCAVVVHSTYRSTPQAPRLRLLVLASRPVTPEEYRALVRWLMEQLGADHPGPHA</sequence>
<dbReference type="AlphaFoldDB" id="A0A4Y3K783"/>
<dbReference type="RefSeq" id="WP_166772143.1">
    <property type="nucleotide sequence ID" value="NZ_BJLP01000003.1"/>
</dbReference>
<accession>A0A4Y3K783</accession>
<keyword evidence="2" id="KW-1185">Reference proteome</keyword>
<dbReference type="EMBL" id="BJLP01000003">
    <property type="protein sequence ID" value="GEA79863.1"/>
    <property type="molecule type" value="Genomic_DNA"/>
</dbReference>
<protein>
    <submittedName>
        <fullName evidence="1">Uncharacterized protein</fullName>
    </submittedName>
</protein>
<reference evidence="1 2" key="1">
    <citation type="submission" date="2019-06" db="EMBL/GenBank/DDBJ databases">
        <title>Whole genome shotgun sequence of Cellulomonas uda NBRC 3747.</title>
        <authorList>
            <person name="Hosoyama A."/>
            <person name="Uohara A."/>
            <person name="Ohji S."/>
            <person name="Ichikawa N."/>
        </authorList>
    </citation>
    <scope>NUCLEOTIDE SEQUENCE [LARGE SCALE GENOMIC DNA]</scope>
    <source>
        <strain evidence="1 2">NBRC 3747</strain>
    </source>
</reference>
<dbReference type="Proteomes" id="UP000315842">
    <property type="component" value="Unassembled WGS sequence"/>
</dbReference>